<dbReference type="AlphaFoldDB" id="A0A922DH24"/>
<dbReference type="Pfam" id="PF01535">
    <property type="entry name" value="PPR"/>
    <property type="match status" value="3"/>
</dbReference>
<dbReference type="PANTHER" id="PTHR47926">
    <property type="entry name" value="PENTATRICOPEPTIDE REPEAT-CONTAINING PROTEIN"/>
    <property type="match status" value="1"/>
</dbReference>
<feature type="compositionally biased region" description="Basic residues" evidence="3">
    <location>
        <begin position="56"/>
        <end position="65"/>
    </location>
</feature>
<keyword evidence="1" id="KW-0677">Repeat</keyword>
<accession>A0A922DH24</accession>
<protein>
    <recommendedName>
        <fullName evidence="6">Pentatricopeptide repeat-containing protein</fullName>
    </recommendedName>
</protein>
<dbReference type="PANTHER" id="PTHR47926:SF361">
    <property type="entry name" value="PENTACOTRIPEPTIDE-REPEAT REGION OF PRORP DOMAIN-CONTAINING PROTEIN"/>
    <property type="match status" value="1"/>
</dbReference>
<evidence type="ECO:0000256" key="1">
    <source>
        <dbReference type="ARBA" id="ARBA00022737"/>
    </source>
</evidence>
<evidence type="ECO:0000256" key="3">
    <source>
        <dbReference type="SAM" id="MobiDB-lite"/>
    </source>
</evidence>
<organism evidence="4 5">
    <name type="scientific">Carya illinoinensis</name>
    <name type="common">Pecan</name>
    <dbReference type="NCBI Taxonomy" id="32201"/>
    <lineage>
        <taxon>Eukaryota</taxon>
        <taxon>Viridiplantae</taxon>
        <taxon>Streptophyta</taxon>
        <taxon>Embryophyta</taxon>
        <taxon>Tracheophyta</taxon>
        <taxon>Spermatophyta</taxon>
        <taxon>Magnoliopsida</taxon>
        <taxon>eudicotyledons</taxon>
        <taxon>Gunneridae</taxon>
        <taxon>Pentapetalae</taxon>
        <taxon>rosids</taxon>
        <taxon>fabids</taxon>
        <taxon>Fagales</taxon>
        <taxon>Juglandaceae</taxon>
        <taxon>Carya</taxon>
    </lineage>
</organism>
<evidence type="ECO:0000313" key="4">
    <source>
        <dbReference type="EMBL" id="KAG6684266.1"/>
    </source>
</evidence>
<feature type="region of interest" description="Disordered" evidence="3">
    <location>
        <begin position="28"/>
        <end position="85"/>
    </location>
</feature>
<dbReference type="InterPro" id="IPR046960">
    <property type="entry name" value="PPR_At4g14850-like_plant"/>
</dbReference>
<name>A0A922DH24_CARIL</name>
<feature type="repeat" description="PPR" evidence="2">
    <location>
        <begin position="398"/>
        <end position="432"/>
    </location>
</feature>
<dbReference type="InterPro" id="IPR002885">
    <property type="entry name" value="PPR_rpt"/>
</dbReference>
<dbReference type="EMBL" id="CM031836">
    <property type="protein sequence ID" value="KAG6684266.1"/>
    <property type="molecule type" value="Genomic_DNA"/>
</dbReference>
<evidence type="ECO:0008006" key="6">
    <source>
        <dbReference type="Google" id="ProtNLM"/>
    </source>
</evidence>
<gene>
    <name evidence="4" type="ORF">I3842_12G053500</name>
</gene>
<feature type="compositionally biased region" description="Basic and acidic residues" evidence="3">
    <location>
        <begin position="67"/>
        <end position="85"/>
    </location>
</feature>
<evidence type="ECO:0000313" key="5">
    <source>
        <dbReference type="Proteomes" id="UP000811246"/>
    </source>
</evidence>
<comment type="caution">
    <text evidence="4">The sequence shown here is derived from an EMBL/GenBank/DDBJ whole genome shotgun (WGS) entry which is preliminary data.</text>
</comment>
<dbReference type="GO" id="GO:0009451">
    <property type="term" value="P:RNA modification"/>
    <property type="evidence" value="ECO:0007669"/>
    <property type="project" value="InterPro"/>
</dbReference>
<dbReference type="NCBIfam" id="TIGR00756">
    <property type="entry name" value="PPR"/>
    <property type="match status" value="1"/>
</dbReference>
<dbReference type="GO" id="GO:0003723">
    <property type="term" value="F:RNA binding"/>
    <property type="evidence" value="ECO:0007669"/>
    <property type="project" value="InterPro"/>
</dbReference>
<reference evidence="4" key="1">
    <citation type="submission" date="2021-01" db="EMBL/GenBank/DDBJ databases">
        <authorList>
            <person name="Lovell J.T."/>
            <person name="Bentley N."/>
            <person name="Bhattarai G."/>
            <person name="Jenkins J.W."/>
            <person name="Sreedasyam A."/>
            <person name="Alarcon Y."/>
            <person name="Bock C."/>
            <person name="Boston L."/>
            <person name="Carlson J."/>
            <person name="Cervantes K."/>
            <person name="Clermont K."/>
            <person name="Krom N."/>
            <person name="Kubenka K."/>
            <person name="Mamidi S."/>
            <person name="Mattison C."/>
            <person name="Monteros M."/>
            <person name="Pisani C."/>
            <person name="Plott C."/>
            <person name="Rajasekar S."/>
            <person name="Rhein H.S."/>
            <person name="Rohla C."/>
            <person name="Song M."/>
            <person name="Hilaire R.S."/>
            <person name="Shu S."/>
            <person name="Wells L."/>
            <person name="Wang X."/>
            <person name="Webber J."/>
            <person name="Heerema R.J."/>
            <person name="Klein P."/>
            <person name="Conner P."/>
            <person name="Grauke L."/>
            <person name="Grimwood J."/>
            <person name="Schmutz J."/>
            <person name="Randall J.J."/>
        </authorList>
    </citation>
    <scope>NUCLEOTIDE SEQUENCE</scope>
    <source>
        <tissue evidence="4">Leaf</tissue>
    </source>
</reference>
<feature type="compositionally biased region" description="Low complexity" evidence="3">
    <location>
        <begin position="28"/>
        <end position="52"/>
    </location>
</feature>
<dbReference type="FunFam" id="1.25.40.10:FF:000285">
    <property type="entry name" value="Pentatricopeptide repeat-containing protein, chloroplastic"/>
    <property type="match status" value="1"/>
</dbReference>
<sequence length="471" mass="52589">MEVVATTAPSSKIETYLSSYSCRNSNHNNSNRSSLSIVSLSDHSSSKSPSLLQIRLPRRSPKQRTHFIGDETETSKPIERPRNNDDISQSWRKIKNAICVAPTPTPSCTTSDVLLLMDSLHLRVPIDIYASLVQECTLSSDSTRAAELHQHISRSGLKVPLPLLNRLLLMHVSCGLLDTARQLFDRMTLRDFISWATMIVGYANDTNHDEAISLFVKMQYQLSVLEYPTWIIACVLEACVYTIDLDLGKQLHGCLYKLGMANLDSFITSSLIQFYGKLKCIEGAESVFNQLSRHNTMTWTARIISSCTEERFGNVFSYFKEMGRAGIKKSTFTFSSILRACAKIDDGGRCGQQVHANAIKIGLDTDTFVQCGLVDMYGRSGLLKDAKLVFEVIDDKGNVACWNAMVTACIRNGFYMEAIKLLYEMKAAGMQPQESIVNEVRMACGNGRISLNQALKIENGYQFEIGKGQFQ</sequence>
<dbReference type="PROSITE" id="PS51375">
    <property type="entry name" value="PPR"/>
    <property type="match status" value="1"/>
</dbReference>
<proteinExistence type="predicted"/>
<evidence type="ECO:0000256" key="2">
    <source>
        <dbReference type="PROSITE-ProRule" id="PRU00708"/>
    </source>
</evidence>
<dbReference type="Proteomes" id="UP000811246">
    <property type="component" value="Chromosome 12"/>
</dbReference>